<dbReference type="EMBL" id="GL380005">
    <property type="protein sequence ID" value="EGT41926.1"/>
    <property type="molecule type" value="Genomic_DNA"/>
</dbReference>
<dbReference type="FunCoup" id="G0P0W8">
    <property type="interactions" value="1009"/>
</dbReference>
<name>G0P0W8_CAEBE</name>
<accession>G0P0W8</accession>
<sequence length="424" mass="49351">MKKRAHFSTSDDLRMLRWAARNYSQGSKGAGNLWRDYVEHYCSDHTEQSLYGRIRRIILPKIQNYVESLEPTEISKIYRIYGSRLNVEQREYIKKQISVSHNCRHNREHKLQKDKSNGLHESIANKNKNSSINLDLSDVVHVGIGGNVDRIRNSSGEVPEKQRISLSCRASRPSHSEKHSLKSKKESNVFTSASRMKRTKQNDTLLNPGTENGVQEQISRNRRSKTGIFSSEREVEEITLNLSRRSASSQLATKTGFQSRPKRSFCARTWNLNKRPIAEEGARSVFDLMKSCIERENSESVCHEVLGEAMDRNNMNELFEKMFKTEEHEGKQKLVMICTEDFNVPSTLTQLRMQYFQNFGQKLETNHVNDYVHSAVLVFFLYFEFYFAKCTSCYDKNRHENQFHDLYVHLMNHLVGIIVTLMTF</sequence>
<protein>
    <recommendedName>
        <fullName evidence="4">SPK domain-containing protein</fullName>
    </recommendedName>
</protein>
<keyword evidence="3" id="KW-1185">Reference proteome</keyword>
<feature type="region of interest" description="Disordered" evidence="1">
    <location>
        <begin position="152"/>
        <end position="223"/>
    </location>
</feature>
<evidence type="ECO:0000313" key="2">
    <source>
        <dbReference type="EMBL" id="EGT41926.1"/>
    </source>
</evidence>
<evidence type="ECO:0000313" key="3">
    <source>
        <dbReference type="Proteomes" id="UP000008068"/>
    </source>
</evidence>
<evidence type="ECO:0000256" key="1">
    <source>
        <dbReference type="SAM" id="MobiDB-lite"/>
    </source>
</evidence>
<dbReference type="HOGENOM" id="CLU_647645_0_0_1"/>
<reference evidence="3" key="1">
    <citation type="submission" date="2011-07" db="EMBL/GenBank/DDBJ databases">
        <authorList>
            <consortium name="Caenorhabditis brenneri Sequencing and Analysis Consortium"/>
            <person name="Wilson R.K."/>
        </authorList>
    </citation>
    <scope>NUCLEOTIDE SEQUENCE [LARGE SCALE GENOMIC DNA]</scope>
    <source>
        <strain evidence="3">PB2801</strain>
    </source>
</reference>
<dbReference type="OrthoDB" id="5877208at2759"/>
<feature type="compositionally biased region" description="Polar residues" evidence="1">
    <location>
        <begin position="202"/>
        <end position="218"/>
    </location>
</feature>
<gene>
    <name evidence="2" type="ORF">CAEBREN_08618</name>
</gene>
<proteinExistence type="predicted"/>
<feature type="compositionally biased region" description="Basic and acidic residues" evidence="1">
    <location>
        <begin position="174"/>
        <end position="187"/>
    </location>
</feature>
<dbReference type="AlphaFoldDB" id="G0P0W8"/>
<dbReference type="Proteomes" id="UP000008068">
    <property type="component" value="Unassembled WGS sequence"/>
</dbReference>
<evidence type="ECO:0008006" key="4">
    <source>
        <dbReference type="Google" id="ProtNLM"/>
    </source>
</evidence>
<dbReference type="InParanoid" id="G0P0W8"/>
<organism evidence="3">
    <name type="scientific">Caenorhabditis brenneri</name>
    <name type="common">Nematode worm</name>
    <dbReference type="NCBI Taxonomy" id="135651"/>
    <lineage>
        <taxon>Eukaryota</taxon>
        <taxon>Metazoa</taxon>
        <taxon>Ecdysozoa</taxon>
        <taxon>Nematoda</taxon>
        <taxon>Chromadorea</taxon>
        <taxon>Rhabditida</taxon>
        <taxon>Rhabditina</taxon>
        <taxon>Rhabditomorpha</taxon>
        <taxon>Rhabditoidea</taxon>
        <taxon>Rhabditidae</taxon>
        <taxon>Peloderinae</taxon>
        <taxon>Caenorhabditis</taxon>
    </lineage>
</organism>
<dbReference type="eggNOG" id="ENOG502TIYC">
    <property type="taxonomic scope" value="Eukaryota"/>
</dbReference>